<evidence type="ECO:0000313" key="2">
    <source>
        <dbReference type="Proteomes" id="UP000255389"/>
    </source>
</evidence>
<gene>
    <name evidence="1" type="ORF">NCTC1542_06660</name>
</gene>
<protein>
    <submittedName>
        <fullName evidence="1">Uncharacterized protein</fullName>
    </submittedName>
</protein>
<dbReference type="AlphaFoldDB" id="A0A378WDJ1"/>
<proteinExistence type="predicted"/>
<organism evidence="1 2">
    <name type="scientific">Mycolicibacterium fortuitum</name>
    <name type="common">Mycobacterium fortuitum</name>
    <dbReference type="NCBI Taxonomy" id="1766"/>
    <lineage>
        <taxon>Bacteria</taxon>
        <taxon>Bacillati</taxon>
        <taxon>Actinomycetota</taxon>
        <taxon>Actinomycetes</taxon>
        <taxon>Mycobacteriales</taxon>
        <taxon>Mycobacteriaceae</taxon>
        <taxon>Mycolicibacterium</taxon>
    </lineage>
</organism>
<sequence length="199" mass="21741">MTEDSPQPLDSASAARWEAAQSALRELANAVVEGSDPETRQAAAEAARQALSGLDLDALRDALNVPEDAGDHYNALAAILRRIPDGWGRWISCDAGWYSLIVDLDRDLAAIDPHYALHQCKEKFGTLRFYAHASEELPDEASRRFAERIAAAERASATTCESCGTTTGSLHERRDWFKTLCESCATENGYRPLPSGDDS</sequence>
<reference evidence="1 2" key="1">
    <citation type="submission" date="2018-06" db="EMBL/GenBank/DDBJ databases">
        <authorList>
            <consortium name="Pathogen Informatics"/>
            <person name="Doyle S."/>
        </authorList>
    </citation>
    <scope>NUCLEOTIDE SEQUENCE [LARGE SCALE GENOMIC DNA]</scope>
    <source>
        <strain evidence="1 2">NCTC1542</strain>
    </source>
</reference>
<accession>A0A378WDJ1</accession>
<name>A0A378WDJ1_MYCFO</name>
<evidence type="ECO:0000313" key="1">
    <source>
        <dbReference type="EMBL" id="SUA31306.1"/>
    </source>
</evidence>
<dbReference type="Proteomes" id="UP000255389">
    <property type="component" value="Unassembled WGS sequence"/>
</dbReference>
<dbReference type="EMBL" id="UGQY01000005">
    <property type="protein sequence ID" value="SUA31306.1"/>
    <property type="molecule type" value="Genomic_DNA"/>
</dbReference>